<organism evidence="2 3">
    <name type="scientific">Ooceraea biroi</name>
    <name type="common">Clonal raider ant</name>
    <name type="synonym">Cerapachys biroi</name>
    <dbReference type="NCBI Taxonomy" id="2015173"/>
    <lineage>
        <taxon>Eukaryota</taxon>
        <taxon>Metazoa</taxon>
        <taxon>Ecdysozoa</taxon>
        <taxon>Arthropoda</taxon>
        <taxon>Hexapoda</taxon>
        <taxon>Insecta</taxon>
        <taxon>Pterygota</taxon>
        <taxon>Neoptera</taxon>
        <taxon>Endopterygota</taxon>
        <taxon>Hymenoptera</taxon>
        <taxon>Apocrita</taxon>
        <taxon>Aculeata</taxon>
        <taxon>Formicoidea</taxon>
        <taxon>Formicidae</taxon>
        <taxon>Dorylinae</taxon>
        <taxon>Ooceraea</taxon>
    </lineage>
</organism>
<evidence type="ECO:0000313" key="2">
    <source>
        <dbReference type="EMBL" id="EZA52671.1"/>
    </source>
</evidence>
<evidence type="ECO:0000256" key="1">
    <source>
        <dbReference type="SAM" id="MobiDB-lite"/>
    </source>
</evidence>
<gene>
    <name evidence="2" type="ORF">X777_07052</name>
</gene>
<proteinExistence type="predicted"/>
<protein>
    <submittedName>
        <fullName evidence="2">Uncharacterized protein</fullName>
    </submittedName>
</protein>
<feature type="region of interest" description="Disordered" evidence="1">
    <location>
        <begin position="59"/>
        <end position="93"/>
    </location>
</feature>
<evidence type="ECO:0000313" key="3">
    <source>
        <dbReference type="Proteomes" id="UP000053097"/>
    </source>
</evidence>
<accession>A0A026WAJ6</accession>
<feature type="region of interest" description="Disordered" evidence="1">
    <location>
        <begin position="1"/>
        <end position="24"/>
    </location>
</feature>
<reference evidence="2 3" key="1">
    <citation type="journal article" date="2014" name="Curr. Biol.">
        <title>The genome of the clonal raider ant Cerapachys biroi.</title>
        <authorList>
            <person name="Oxley P.R."/>
            <person name="Ji L."/>
            <person name="Fetter-Pruneda I."/>
            <person name="McKenzie S.K."/>
            <person name="Li C."/>
            <person name="Hu H."/>
            <person name="Zhang G."/>
            <person name="Kronauer D.J."/>
        </authorList>
    </citation>
    <scope>NUCLEOTIDE SEQUENCE [LARGE SCALE GENOMIC DNA]</scope>
</reference>
<name>A0A026WAJ6_OOCBI</name>
<sequence>LPSTSRPNSDCRSAESAATPTPAFANLRVRSRNFRPVNHREARKLGFLPHTVELIDRHTRRRRTISPRRSTACLSPNSADEREKGESTAVVENSIKFHPEIGVASRSETSRPPAQSAAHSFVHSYIRACLARVT</sequence>
<feature type="non-terminal residue" evidence="2">
    <location>
        <position position="1"/>
    </location>
</feature>
<keyword evidence="3" id="KW-1185">Reference proteome</keyword>
<dbReference type="Proteomes" id="UP000053097">
    <property type="component" value="Unassembled WGS sequence"/>
</dbReference>
<dbReference type="AlphaFoldDB" id="A0A026WAJ6"/>
<feature type="compositionally biased region" description="Polar residues" evidence="1">
    <location>
        <begin position="1"/>
        <end position="19"/>
    </location>
</feature>
<dbReference type="EMBL" id="KK107321">
    <property type="protein sequence ID" value="EZA52671.1"/>
    <property type="molecule type" value="Genomic_DNA"/>
</dbReference>